<feature type="region of interest" description="Disordered" evidence="1">
    <location>
        <begin position="118"/>
        <end position="145"/>
    </location>
</feature>
<feature type="compositionally biased region" description="Gly residues" evidence="1">
    <location>
        <begin position="131"/>
        <end position="142"/>
    </location>
</feature>
<gene>
    <name evidence="2" type="ORF">NCTC10951_02156</name>
</gene>
<name>A0A3S4V3E8_ACTVI</name>
<dbReference type="Proteomes" id="UP000268658">
    <property type="component" value="Chromosome"/>
</dbReference>
<sequence length="475" mass="50424">MATWSDVCRWNPEPLAQAAESLGVATGALTSIRGEAQSARTGVVSEAPSVSAACGALGRCEASHGELIGRVRSMHRATWDACDGVAMVRRSVLACQDYAAEHPAVVLADDGSVSASPDVQMNLFEGSSGNSVGGDSAGGDGGDSAAEAAKVAGQVAELKAMVAATLAQANQVDHAYAAALTTAATPNRQPGPSPTPPDPNKPKPNRAEEGRGVAPRASREGRRSDDGKQGSIGGGVNSEDDWLGEGVPGTRADMPGVKPWQYSGDTDHEGSGEHGKKKPEWHHYVTHELANVAADACGDAWPDASKNLHHYLENTGTPQNINVDKMLNDLPDLPDSTESRVEEMANKAQSEYEKSGATGPVTYPFNTHWRSEYAAEDEDKNWFLATGGYQYATEGTITVYPPSPEHPNGHYTCDYQVHVADRYNWDGNKATEILGMKVTDKQLQELHQTGLAQEYDLVGESSVRGKSGDYEPKPS</sequence>
<protein>
    <submittedName>
        <fullName evidence="2">Uncharacterized protein</fullName>
    </submittedName>
</protein>
<dbReference type="KEGG" id="avc:NCTC10951_02156"/>
<evidence type="ECO:0000256" key="1">
    <source>
        <dbReference type="SAM" id="MobiDB-lite"/>
    </source>
</evidence>
<dbReference type="AlphaFoldDB" id="A0A3S4V3E8"/>
<feature type="compositionally biased region" description="Basic and acidic residues" evidence="1">
    <location>
        <begin position="205"/>
        <end position="228"/>
    </location>
</feature>
<organism evidence="2 3">
    <name type="scientific">Actinomyces viscosus</name>
    <dbReference type="NCBI Taxonomy" id="1656"/>
    <lineage>
        <taxon>Bacteria</taxon>
        <taxon>Bacillati</taxon>
        <taxon>Actinomycetota</taxon>
        <taxon>Actinomycetes</taxon>
        <taxon>Actinomycetales</taxon>
        <taxon>Actinomycetaceae</taxon>
        <taxon>Actinomyces</taxon>
    </lineage>
</organism>
<reference evidence="2 3" key="1">
    <citation type="submission" date="2018-12" db="EMBL/GenBank/DDBJ databases">
        <authorList>
            <consortium name="Pathogen Informatics"/>
        </authorList>
    </citation>
    <scope>NUCLEOTIDE SEQUENCE [LARGE SCALE GENOMIC DNA]</scope>
    <source>
        <strain evidence="2 3">NCTC10951</strain>
    </source>
</reference>
<proteinExistence type="predicted"/>
<feature type="region of interest" description="Disordered" evidence="1">
    <location>
        <begin position="184"/>
        <end position="278"/>
    </location>
</feature>
<feature type="compositionally biased region" description="Basic and acidic residues" evidence="1">
    <location>
        <begin position="265"/>
        <end position="274"/>
    </location>
</feature>
<evidence type="ECO:0000313" key="2">
    <source>
        <dbReference type="EMBL" id="VEI17365.1"/>
    </source>
</evidence>
<accession>A0A3S4V3E8</accession>
<evidence type="ECO:0000313" key="3">
    <source>
        <dbReference type="Proteomes" id="UP000268658"/>
    </source>
</evidence>
<dbReference type="EMBL" id="LR134477">
    <property type="protein sequence ID" value="VEI17365.1"/>
    <property type="molecule type" value="Genomic_DNA"/>
</dbReference>
<feature type="compositionally biased region" description="Pro residues" evidence="1">
    <location>
        <begin position="189"/>
        <end position="199"/>
    </location>
</feature>